<name>A0ACC3DG89_9PEZI</name>
<gene>
    <name evidence="1" type="ORF">LTS18_015014</name>
</gene>
<accession>A0ACC3DG89</accession>
<protein>
    <submittedName>
        <fullName evidence="1">Uncharacterized protein</fullName>
    </submittedName>
</protein>
<feature type="non-terminal residue" evidence="1">
    <location>
        <position position="109"/>
    </location>
</feature>
<proteinExistence type="predicted"/>
<keyword evidence="2" id="KW-1185">Reference proteome</keyword>
<organism evidence="1 2">
    <name type="scientific">Coniosporium uncinatum</name>
    <dbReference type="NCBI Taxonomy" id="93489"/>
    <lineage>
        <taxon>Eukaryota</taxon>
        <taxon>Fungi</taxon>
        <taxon>Dikarya</taxon>
        <taxon>Ascomycota</taxon>
        <taxon>Pezizomycotina</taxon>
        <taxon>Dothideomycetes</taxon>
        <taxon>Dothideomycetes incertae sedis</taxon>
        <taxon>Coniosporium</taxon>
    </lineage>
</organism>
<dbReference type="EMBL" id="JAWDJW010004921">
    <property type="protein sequence ID" value="KAK3070786.1"/>
    <property type="molecule type" value="Genomic_DNA"/>
</dbReference>
<comment type="caution">
    <text evidence="1">The sequence shown here is derived from an EMBL/GenBank/DDBJ whole genome shotgun (WGS) entry which is preliminary data.</text>
</comment>
<evidence type="ECO:0000313" key="2">
    <source>
        <dbReference type="Proteomes" id="UP001186974"/>
    </source>
</evidence>
<dbReference type="Proteomes" id="UP001186974">
    <property type="component" value="Unassembled WGS sequence"/>
</dbReference>
<reference evidence="1" key="1">
    <citation type="submission" date="2024-09" db="EMBL/GenBank/DDBJ databases">
        <title>Black Yeasts Isolated from many extreme environments.</title>
        <authorList>
            <person name="Coleine C."/>
            <person name="Stajich J.E."/>
            <person name="Selbmann L."/>
        </authorList>
    </citation>
    <scope>NUCLEOTIDE SEQUENCE</scope>
    <source>
        <strain evidence="1">CCFEE 5737</strain>
    </source>
</reference>
<evidence type="ECO:0000313" key="1">
    <source>
        <dbReference type="EMBL" id="KAK3070786.1"/>
    </source>
</evidence>
<sequence length="109" mass="12142">MSMIRKKSGKSPSTPTRQMSGLGETPRSPKAKRVKFTGRVIRILIGPSAEEHGVHESMLMSSSFMKAALSGEWEEARSGIVKLPDEKPEVFSTYTQWLYQGVVATQDRE</sequence>